<dbReference type="Pfam" id="PF13392">
    <property type="entry name" value="HNH_3"/>
    <property type="match status" value="1"/>
</dbReference>
<feature type="domain" description="HNH nuclease" evidence="1">
    <location>
        <begin position="133"/>
        <end position="169"/>
    </location>
</feature>
<proteinExistence type="predicted"/>
<sequence>MIEKYTPAQELFIKQHIKNSTARELTEIFNSQFGTNKSVGAIRIWCKSHGLGKQFLTEPRYTDEQLTFIYTNRNLTNVELTERFNRRFGTDKKPDNIKDVKIARGWTREPKGRKRVLPQYITVKKEKIRLDVYVYECVHGKLPAGYSVIHLDNDLNNNNIDNLRAAPKEIRRLFSGAGYSKMPQVLAPALYAQTMLRHAIKQRLEQLVG</sequence>
<organism evidence="2 3">
    <name type="scientific">Klebsiella pneumoniae</name>
    <dbReference type="NCBI Taxonomy" id="573"/>
    <lineage>
        <taxon>Bacteria</taxon>
        <taxon>Pseudomonadati</taxon>
        <taxon>Pseudomonadota</taxon>
        <taxon>Gammaproteobacteria</taxon>
        <taxon>Enterobacterales</taxon>
        <taxon>Enterobacteriaceae</taxon>
        <taxon>Klebsiella/Raoultella group</taxon>
        <taxon>Klebsiella</taxon>
        <taxon>Klebsiella pneumoniae complex</taxon>
    </lineage>
</organism>
<dbReference type="EMBL" id="VSSY01000035">
    <property type="protein sequence ID" value="TYL73342.1"/>
    <property type="molecule type" value="Genomic_DNA"/>
</dbReference>
<dbReference type="InterPro" id="IPR003615">
    <property type="entry name" value="HNH_nuc"/>
</dbReference>
<dbReference type="InterPro" id="IPR044925">
    <property type="entry name" value="His-Me_finger_sf"/>
</dbReference>
<comment type="caution">
    <text evidence="2">The sequence shown here is derived from an EMBL/GenBank/DDBJ whole genome shotgun (WGS) entry which is preliminary data.</text>
</comment>
<name>A0A5D3JEW5_KLEPN</name>
<dbReference type="Gene3D" id="3.90.75.20">
    <property type="match status" value="1"/>
</dbReference>
<reference evidence="2 3" key="1">
    <citation type="submission" date="2019-08" db="EMBL/GenBank/DDBJ databases">
        <title>Phenotypic and genetic characterization of extended-spectrum b-lactamase-producing hypermucoviscous Klebsiella pneumoniae from Chile.</title>
        <authorList>
            <person name="Morales-Leon F."/>
            <person name="Caro C."/>
            <person name="Opazo-Capurro A."/>
            <person name="Lincopan N."/>
            <person name="Dominguez-Yevenes M."/>
            <person name="Lima C."/>
            <person name="Bello-Toledo H."/>
            <person name="Gonzalez-Rocha G."/>
        </authorList>
    </citation>
    <scope>NUCLEOTIDE SEQUENCE [LARGE SCALE GENOMIC DNA]</scope>
    <source>
        <strain evidence="2 3">UCO-494</strain>
    </source>
</reference>
<dbReference type="SUPFAM" id="SSF54060">
    <property type="entry name" value="His-Me finger endonucleases"/>
    <property type="match status" value="1"/>
</dbReference>
<gene>
    <name evidence="2" type="ORF">FXN67_25275</name>
</gene>
<protein>
    <recommendedName>
        <fullName evidence="1">HNH nuclease domain-containing protein</fullName>
    </recommendedName>
</protein>
<accession>A0A5D3JEW5</accession>
<dbReference type="RefSeq" id="WP_032427048.1">
    <property type="nucleotide sequence ID" value="NZ_CAWOYW010000287.1"/>
</dbReference>
<evidence type="ECO:0000313" key="3">
    <source>
        <dbReference type="Proteomes" id="UP000322977"/>
    </source>
</evidence>
<dbReference type="AlphaFoldDB" id="A0A5D3JEW5"/>
<dbReference type="Proteomes" id="UP000322977">
    <property type="component" value="Unassembled WGS sequence"/>
</dbReference>
<evidence type="ECO:0000313" key="2">
    <source>
        <dbReference type="EMBL" id="TYL73342.1"/>
    </source>
</evidence>
<evidence type="ECO:0000259" key="1">
    <source>
        <dbReference type="Pfam" id="PF13392"/>
    </source>
</evidence>